<dbReference type="InterPro" id="IPR011978">
    <property type="entry name" value="YgfB-like"/>
</dbReference>
<sequence length="177" mass="19327">MFYQDINTIIVKIDAGLSAAESHGMAVGMLCVNNRTGPGYWLSELLHEGGDVSVEDKAILEDLFGETSSLLASDEFTFELLLPDEDAPLSGRIEALGQWCQGFLFGLGSTSATSEPAANWSDDSREIVKDIAEFTKLDADAESEDAENDFMEITEYLRAAVIFLHTELNSVDGRTVH</sequence>
<dbReference type="PANTHER" id="PTHR37528:SF1">
    <property type="entry name" value="UPF0149 PROTEIN YGFB"/>
    <property type="match status" value="1"/>
</dbReference>
<dbReference type="AlphaFoldDB" id="V5BF14"/>
<evidence type="ECO:0000256" key="1">
    <source>
        <dbReference type="ARBA" id="ARBA00038308"/>
    </source>
</evidence>
<proteinExistence type="inferred from homology"/>
<dbReference type="InterPro" id="IPR036255">
    <property type="entry name" value="YgfB-like_sf"/>
</dbReference>
<organism evidence="2 3">
    <name type="scientific">Methyloglobulus morosus KoM1</name>
    <dbReference type="NCBI Taxonomy" id="1116472"/>
    <lineage>
        <taxon>Bacteria</taxon>
        <taxon>Pseudomonadati</taxon>
        <taxon>Pseudomonadota</taxon>
        <taxon>Gammaproteobacteria</taxon>
        <taxon>Methylococcales</taxon>
        <taxon>Methylococcaceae</taxon>
        <taxon>Methyloglobulus</taxon>
    </lineage>
</organism>
<dbReference type="OrthoDB" id="9783391at2"/>
<dbReference type="STRING" id="1116472.MGMO_85c00100"/>
<dbReference type="PATRIC" id="fig|1116472.3.peg.2324"/>
<keyword evidence="3" id="KW-1185">Reference proteome</keyword>
<dbReference type="Gene3D" id="1.20.120.740">
    <property type="entry name" value="YgfB uncharacterised protein family UPF0149, PF03695"/>
    <property type="match status" value="1"/>
</dbReference>
<comment type="caution">
    <text evidence="2">The sequence shown here is derived from an EMBL/GenBank/DDBJ whole genome shotgun (WGS) entry which is preliminary data.</text>
</comment>
<dbReference type="Pfam" id="PF03695">
    <property type="entry name" value="UPF0149"/>
    <property type="match status" value="1"/>
</dbReference>
<evidence type="ECO:0008006" key="4">
    <source>
        <dbReference type="Google" id="ProtNLM"/>
    </source>
</evidence>
<evidence type="ECO:0000313" key="3">
    <source>
        <dbReference type="Proteomes" id="UP000017842"/>
    </source>
</evidence>
<dbReference type="Proteomes" id="UP000017842">
    <property type="component" value="Unassembled WGS sequence"/>
</dbReference>
<dbReference type="EMBL" id="AYLO01000082">
    <property type="protein sequence ID" value="ESS71885.1"/>
    <property type="molecule type" value="Genomic_DNA"/>
</dbReference>
<name>V5BF14_9GAMM</name>
<evidence type="ECO:0000313" key="2">
    <source>
        <dbReference type="EMBL" id="ESS71885.1"/>
    </source>
</evidence>
<dbReference type="RefSeq" id="WP_023495043.1">
    <property type="nucleotide sequence ID" value="NZ_AYLO01000082.1"/>
</dbReference>
<reference evidence="2 3" key="1">
    <citation type="journal article" date="2013" name="Genome Announc.">
        <title>Draft Genome Sequence of the Methanotrophic Gammaproteobacterium Methyloglobulus morosus DSM 22980 Strain KoM1.</title>
        <authorList>
            <person name="Poehlein A."/>
            <person name="Deutzmann J.S."/>
            <person name="Daniel R."/>
            <person name="Simeonova D.D."/>
        </authorList>
    </citation>
    <scope>NUCLEOTIDE SEQUENCE [LARGE SCALE GENOMIC DNA]</scope>
    <source>
        <strain evidence="2 3">KoM1</strain>
    </source>
</reference>
<dbReference type="SUPFAM" id="SSF101327">
    <property type="entry name" value="YgfB-like"/>
    <property type="match status" value="1"/>
</dbReference>
<dbReference type="PANTHER" id="PTHR37528">
    <property type="entry name" value="UPF0149 PROTEIN YGFB"/>
    <property type="match status" value="1"/>
</dbReference>
<gene>
    <name evidence="2" type="ORF">MGMO_85c00100</name>
</gene>
<dbReference type="GO" id="GO:0005829">
    <property type="term" value="C:cytosol"/>
    <property type="evidence" value="ECO:0007669"/>
    <property type="project" value="TreeGrafter"/>
</dbReference>
<dbReference type="eggNOG" id="COG3079">
    <property type="taxonomic scope" value="Bacteria"/>
</dbReference>
<protein>
    <recommendedName>
        <fullName evidence="4">YecA family protein</fullName>
    </recommendedName>
</protein>
<comment type="similarity">
    <text evidence="1">Belongs to the UPF0149 family.</text>
</comment>
<accession>V5BF14</accession>